<accession>A0A267E7L3</accession>
<evidence type="ECO:0000313" key="3">
    <source>
        <dbReference type="EMBL" id="PAA56672.1"/>
    </source>
</evidence>
<feature type="compositionally biased region" description="Polar residues" evidence="1">
    <location>
        <begin position="78"/>
        <end position="106"/>
    </location>
</feature>
<sequence length="252" mass="27431">YAVLAWRPTLKSAYHIATLVNFLSSTFKIIKTMSDLRQSVRQGIVKHLYKSEFQHVHDSATAGFGRAGSIKSDTTSQESFITRHSTQQRQPSVSGRASAATTTVNDSRPRPDASVPNLTVTHSSICDGLSISLTFVTCLLYATGFYLWLFHGLFPAENAGLQSAADIGIYSLCSASGLLLMHILLCFGRVALNSSPSQRELELFTAFSRQCKMLTAEVHEVESAATAAASATTDFNDDSDQLEPSALLMSRR</sequence>
<keyword evidence="4" id="KW-1185">Reference proteome</keyword>
<reference evidence="3 4" key="1">
    <citation type="submission" date="2017-06" db="EMBL/GenBank/DDBJ databases">
        <title>A platform for efficient transgenesis in Macrostomum lignano, a flatworm model organism for stem cell research.</title>
        <authorList>
            <person name="Berezikov E."/>
        </authorList>
    </citation>
    <scope>NUCLEOTIDE SEQUENCE [LARGE SCALE GENOMIC DNA]</scope>
    <source>
        <strain evidence="3">DV1</strain>
        <tissue evidence="3">Whole organism</tissue>
    </source>
</reference>
<dbReference type="EMBL" id="NIVC01002591">
    <property type="protein sequence ID" value="PAA56672.1"/>
    <property type="molecule type" value="Genomic_DNA"/>
</dbReference>
<name>A0A267E7L3_9PLAT</name>
<gene>
    <name evidence="3" type="ORF">BOX15_Mlig009162g1</name>
</gene>
<proteinExistence type="predicted"/>
<protein>
    <submittedName>
        <fullName evidence="3">Uncharacterized protein</fullName>
    </submittedName>
</protein>
<feature type="transmembrane region" description="Helical" evidence="2">
    <location>
        <begin position="169"/>
        <end position="192"/>
    </location>
</feature>
<comment type="caution">
    <text evidence="3">The sequence shown here is derived from an EMBL/GenBank/DDBJ whole genome shotgun (WGS) entry which is preliminary data.</text>
</comment>
<feature type="region of interest" description="Disordered" evidence="1">
    <location>
        <begin position="78"/>
        <end position="113"/>
    </location>
</feature>
<keyword evidence="2" id="KW-1133">Transmembrane helix</keyword>
<evidence type="ECO:0000256" key="1">
    <source>
        <dbReference type="SAM" id="MobiDB-lite"/>
    </source>
</evidence>
<evidence type="ECO:0000256" key="2">
    <source>
        <dbReference type="SAM" id="Phobius"/>
    </source>
</evidence>
<organism evidence="3 4">
    <name type="scientific">Macrostomum lignano</name>
    <dbReference type="NCBI Taxonomy" id="282301"/>
    <lineage>
        <taxon>Eukaryota</taxon>
        <taxon>Metazoa</taxon>
        <taxon>Spiralia</taxon>
        <taxon>Lophotrochozoa</taxon>
        <taxon>Platyhelminthes</taxon>
        <taxon>Rhabditophora</taxon>
        <taxon>Macrostomorpha</taxon>
        <taxon>Macrostomida</taxon>
        <taxon>Macrostomidae</taxon>
        <taxon>Macrostomum</taxon>
    </lineage>
</organism>
<feature type="region of interest" description="Disordered" evidence="1">
    <location>
        <begin position="232"/>
        <end position="252"/>
    </location>
</feature>
<dbReference type="AlphaFoldDB" id="A0A267E7L3"/>
<keyword evidence="2" id="KW-0472">Membrane</keyword>
<keyword evidence="2" id="KW-0812">Transmembrane</keyword>
<feature type="transmembrane region" description="Helical" evidence="2">
    <location>
        <begin position="129"/>
        <end position="149"/>
    </location>
</feature>
<dbReference type="Proteomes" id="UP000215902">
    <property type="component" value="Unassembled WGS sequence"/>
</dbReference>
<feature type="non-terminal residue" evidence="3">
    <location>
        <position position="1"/>
    </location>
</feature>
<evidence type="ECO:0000313" key="4">
    <source>
        <dbReference type="Proteomes" id="UP000215902"/>
    </source>
</evidence>